<organism evidence="2 3">
    <name type="scientific">Dreissena polymorpha</name>
    <name type="common">Zebra mussel</name>
    <name type="synonym">Mytilus polymorpha</name>
    <dbReference type="NCBI Taxonomy" id="45954"/>
    <lineage>
        <taxon>Eukaryota</taxon>
        <taxon>Metazoa</taxon>
        <taxon>Spiralia</taxon>
        <taxon>Lophotrochozoa</taxon>
        <taxon>Mollusca</taxon>
        <taxon>Bivalvia</taxon>
        <taxon>Autobranchia</taxon>
        <taxon>Heteroconchia</taxon>
        <taxon>Euheterodonta</taxon>
        <taxon>Imparidentia</taxon>
        <taxon>Neoheterodontei</taxon>
        <taxon>Myida</taxon>
        <taxon>Dreissenoidea</taxon>
        <taxon>Dreissenidae</taxon>
        <taxon>Dreissena</taxon>
    </lineage>
</organism>
<evidence type="ECO:0000313" key="3">
    <source>
        <dbReference type="Proteomes" id="UP000828390"/>
    </source>
</evidence>
<dbReference type="EMBL" id="JAIWYP010000003">
    <property type="protein sequence ID" value="KAH3859174.1"/>
    <property type="molecule type" value="Genomic_DNA"/>
</dbReference>
<dbReference type="Gene3D" id="1.10.1410.40">
    <property type="match status" value="1"/>
</dbReference>
<proteinExistence type="predicted"/>
<keyword evidence="3" id="KW-1185">Reference proteome</keyword>
<reference evidence="2" key="2">
    <citation type="submission" date="2020-11" db="EMBL/GenBank/DDBJ databases">
        <authorList>
            <person name="McCartney M.A."/>
            <person name="Auch B."/>
            <person name="Kono T."/>
            <person name="Mallez S."/>
            <person name="Becker A."/>
            <person name="Gohl D.M."/>
            <person name="Silverstein K.A.T."/>
            <person name="Koren S."/>
            <person name="Bechman K.B."/>
            <person name="Herman A."/>
            <person name="Abrahante J.E."/>
            <person name="Garbe J."/>
        </authorList>
    </citation>
    <scope>NUCLEOTIDE SEQUENCE</scope>
    <source>
        <strain evidence="2">Duluth1</strain>
        <tissue evidence="2">Whole animal</tissue>
    </source>
</reference>
<dbReference type="SMART" id="SM01265">
    <property type="entry name" value="Mab-21"/>
    <property type="match status" value="1"/>
</dbReference>
<dbReference type="InterPro" id="IPR024810">
    <property type="entry name" value="MAB21L/cGLR"/>
</dbReference>
<dbReference type="PANTHER" id="PTHR10656:SF69">
    <property type="entry name" value="MAB-21-LIKE HHH_H2TH-LIKE DOMAIN-CONTAINING PROTEIN"/>
    <property type="match status" value="1"/>
</dbReference>
<dbReference type="AlphaFoldDB" id="A0A9D4LJU7"/>
<protein>
    <recommendedName>
        <fullName evidence="1">Mab-21-like HhH/H2TH-like domain-containing protein</fullName>
    </recommendedName>
</protein>
<dbReference type="PANTHER" id="PTHR10656">
    <property type="entry name" value="CELL FATE DETERMINING PROTEIN MAB21-RELATED"/>
    <property type="match status" value="1"/>
</dbReference>
<reference evidence="2" key="1">
    <citation type="journal article" date="2019" name="bioRxiv">
        <title>The Genome of the Zebra Mussel, Dreissena polymorpha: A Resource for Invasive Species Research.</title>
        <authorList>
            <person name="McCartney M.A."/>
            <person name="Auch B."/>
            <person name="Kono T."/>
            <person name="Mallez S."/>
            <person name="Zhang Y."/>
            <person name="Obille A."/>
            <person name="Becker A."/>
            <person name="Abrahante J.E."/>
            <person name="Garbe J."/>
            <person name="Badalamenti J.P."/>
            <person name="Herman A."/>
            <person name="Mangelson H."/>
            <person name="Liachko I."/>
            <person name="Sullivan S."/>
            <person name="Sone E.D."/>
            <person name="Koren S."/>
            <person name="Silverstein K.A.T."/>
            <person name="Beckman K.B."/>
            <person name="Gohl D.M."/>
        </authorList>
    </citation>
    <scope>NUCLEOTIDE SEQUENCE</scope>
    <source>
        <strain evidence="2">Duluth1</strain>
        <tissue evidence="2">Whole animal</tissue>
    </source>
</reference>
<dbReference type="Proteomes" id="UP000828390">
    <property type="component" value="Unassembled WGS sequence"/>
</dbReference>
<evidence type="ECO:0000259" key="1">
    <source>
        <dbReference type="Pfam" id="PF20266"/>
    </source>
</evidence>
<gene>
    <name evidence="2" type="ORF">DPMN_101890</name>
</gene>
<accession>A0A9D4LJU7</accession>
<sequence>MATDSVKELSMKLSEVMEDIGVTEELIDLRRYTYSLNETIARGNITCTLFGLYHIVGSQIEGSTTLGMKSDNDEVVCNTSMIAVLDWSERRNLMHTLLVVKTPLSFPQCCSLQILGQISGFPFNTYRAEEQFLYDQKGRKMLSNKRFLQQIILVRLYMGKRCEQNGPAITTDNRADLVLAMYCPSLHDDCLTWMTRPRPGHWPKQETLKQAKQCGMFLVHPGMIRHYFSHDSVRGVGYMDKQFADEYASAQWRMSIYKIEQLLLFDLNLVQMKTLILLKRVRKEFLKEILEDRLSTFHMKTTLLFTVEQYPEDIWRNDNLVKCVLYCLNTVRRFLKRRICPHYTVDHVNLFSLKLKVHEFAILINTVTALINSNLQCVCNLRMDNIGNRLSANPDGKLSTRKGSRLKIVLDLIWESRVSFMIAVYNNALLTTQHFEYVIEQWRDFFADIRNENEYSSELLLYFETTSCILASLQASKCIENRQHITDDIARLYTDSLVSGQIPLLLKYASMLVCTKRFEGAEAILEKIEMMIKPDMFQFAVKVDDSGRISELDSDETTHRSTSRENYLKYVSKAIFPVEFTRHEINSAPFFLQYEMHRTITPDDDIARRSFKGLLNWMDCVVSDAKPFLYYLQFLASKSFEKQEEAFLKLESYCNTILRVVINECQGNECQGHFETALNMFGHVLELEHNKPLAWYMYTVSIRWYAYNNAAYWHLFRLLGNYVYKETNYLTMLISCIFLLNEHQRPSPNRLP</sequence>
<name>A0A9D4LJU7_DREPO</name>
<evidence type="ECO:0000313" key="2">
    <source>
        <dbReference type="EMBL" id="KAH3859174.1"/>
    </source>
</evidence>
<feature type="domain" description="Mab-21-like HhH/H2TH-like" evidence="1">
    <location>
        <begin position="273"/>
        <end position="362"/>
    </location>
</feature>
<dbReference type="Pfam" id="PF20266">
    <property type="entry name" value="Mab-21_C"/>
    <property type="match status" value="1"/>
</dbReference>
<comment type="caution">
    <text evidence="2">The sequence shown here is derived from an EMBL/GenBank/DDBJ whole genome shotgun (WGS) entry which is preliminary data.</text>
</comment>
<dbReference type="InterPro" id="IPR046906">
    <property type="entry name" value="Mab-21_HhH/H2TH-like"/>
</dbReference>